<feature type="binding site" evidence="6">
    <location>
        <position position="284"/>
    </location>
    <ligand>
        <name>D-dopa</name>
        <dbReference type="ChEBI" id="CHEBI:149689"/>
    </ligand>
</feature>
<evidence type="ECO:0000313" key="7">
    <source>
        <dbReference type="EMBL" id="ENN82206.1"/>
    </source>
</evidence>
<keyword evidence="4 6" id="KW-0274">FAD</keyword>
<dbReference type="GO" id="GO:0003884">
    <property type="term" value="F:D-amino-acid oxidase activity"/>
    <property type="evidence" value="ECO:0007669"/>
    <property type="project" value="InterPro"/>
</dbReference>
<feature type="binding site" evidence="6">
    <location>
        <begin position="107"/>
        <end position="109"/>
    </location>
    <ligand>
        <name>FAD</name>
        <dbReference type="ChEBI" id="CHEBI:57692"/>
    </ligand>
</feature>
<dbReference type="InterPro" id="IPR023209">
    <property type="entry name" value="DAO"/>
</dbReference>
<dbReference type="GO" id="GO:0019478">
    <property type="term" value="P:D-amino acid catabolic process"/>
    <property type="evidence" value="ECO:0007669"/>
    <property type="project" value="TreeGrafter"/>
</dbReference>
<dbReference type="GO" id="GO:0005737">
    <property type="term" value="C:cytoplasm"/>
    <property type="evidence" value="ECO:0007669"/>
    <property type="project" value="TreeGrafter"/>
</dbReference>
<dbReference type="PANTHER" id="PTHR11530">
    <property type="entry name" value="D-AMINO ACID OXIDASE"/>
    <property type="match status" value="1"/>
</dbReference>
<evidence type="ECO:0000256" key="4">
    <source>
        <dbReference type="ARBA" id="ARBA00022827"/>
    </source>
</evidence>
<sequence length="396" mass="44059">MANISFVALFVLVLVFYVIAAPAADVERVEVTPTAQDVEDVQPSEAKKAKRGIYGGGFGQYERLKDCGCGCRIGVTTACQLQKRFRNAKIDILAHEFFEDTTSYVAAGLFRPGTSFCGPSEHITRKWIQDSYEFWDALRKTSEGIEAGILEVSGYIFSSELPEIVRNRFLEQVCPVYRSATRAELGLCPGNWKFGSFFTTLLTQSSYYIPWATREFQSHGGQLIRQKVASLEHLGTQYDVVVNCTGLGAKSLCNDHHLVPIRGQVSKVKAPWIKTFFYGDLDTYIIPGVNSVTLGGCRQYESWDLKVNDFDSMNIQQRCEALVPSLKGAELLGHQVGLRPHRAVVRVEKKVKNYNGKKLKIVHNYGHGGYGVTTAPETSLYACDLVQEILSGNSKL</sequence>
<protein>
    <submittedName>
        <fullName evidence="7">Uncharacterized protein</fullName>
    </submittedName>
</protein>
<evidence type="ECO:0000256" key="2">
    <source>
        <dbReference type="ARBA" id="ARBA00006730"/>
    </source>
</evidence>
<dbReference type="PIRSF" id="PIRSF000189">
    <property type="entry name" value="D-aa_oxidase"/>
    <property type="match status" value="1"/>
</dbReference>
<gene>
    <name evidence="7" type="ORF">YQE_01418</name>
</gene>
<dbReference type="HOGENOM" id="CLU_034311_0_2_1"/>
<evidence type="ECO:0000256" key="1">
    <source>
        <dbReference type="ARBA" id="ARBA00001974"/>
    </source>
</evidence>
<evidence type="ECO:0000256" key="3">
    <source>
        <dbReference type="ARBA" id="ARBA00022630"/>
    </source>
</evidence>
<dbReference type="PANTHER" id="PTHR11530:SF17">
    <property type="entry name" value="RE49860P"/>
    <property type="match status" value="1"/>
</dbReference>
<keyword evidence="3" id="KW-0285">Flavoprotein</keyword>
<name>N6UNC1_DENPD</name>
<dbReference type="Gene3D" id="3.30.9.10">
    <property type="entry name" value="D-Amino Acid Oxidase, subunit A, domain 2"/>
    <property type="match status" value="1"/>
</dbReference>
<reference evidence="7" key="1">
    <citation type="journal article" date="2013" name="Genome Biol.">
        <title>Draft genome of the mountain pine beetle, Dendroctonus ponderosae Hopkins, a major forest pest.</title>
        <authorList>
            <person name="Keeling C.I."/>
            <person name="Yuen M.M."/>
            <person name="Liao N.Y."/>
            <person name="Docking T.R."/>
            <person name="Chan S.K."/>
            <person name="Taylor G.A."/>
            <person name="Palmquist D.L."/>
            <person name="Jackman S.D."/>
            <person name="Nguyen A."/>
            <person name="Li M."/>
            <person name="Henderson H."/>
            <person name="Janes J.K."/>
            <person name="Zhao Y."/>
            <person name="Pandoh P."/>
            <person name="Moore R."/>
            <person name="Sperling F.A."/>
            <person name="Huber D.P."/>
            <person name="Birol I."/>
            <person name="Jones S.J."/>
            <person name="Bohlmann J."/>
        </authorList>
    </citation>
    <scope>NUCLEOTIDE SEQUENCE</scope>
</reference>
<feature type="binding site" evidence="6">
    <location>
        <position position="339"/>
    </location>
    <ligand>
        <name>D-dopa</name>
        <dbReference type="ChEBI" id="CHEBI:149689"/>
    </ligand>
</feature>
<dbReference type="SUPFAM" id="SSF54373">
    <property type="entry name" value="FAD-linked reductases, C-terminal domain"/>
    <property type="match status" value="1"/>
</dbReference>
<evidence type="ECO:0000256" key="6">
    <source>
        <dbReference type="PIRSR" id="PIRSR000189-1"/>
    </source>
</evidence>
<comment type="similarity">
    <text evidence="2">Belongs to the DAMOX/DASOX family.</text>
</comment>
<dbReference type="Gene3D" id="3.40.50.720">
    <property type="entry name" value="NAD(P)-binding Rossmann-like Domain"/>
    <property type="match status" value="1"/>
</dbReference>
<dbReference type="Pfam" id="PF01266">
    <property type="entry name" value="DAO"/>
    <property type="match status" value="1"/>
</dbReference>
<keyword evidence="5" id="KW-0560">Oxidoreductase</keyword>
<comment type="cofactor">
    <cofactor evidence="1 6">
        <name>FAD</name>
        <dbReference type="ChEBI" id="CHEBI:57692"/>
    </cofactor>
</comment>
<feature type="binding site" evidence="6">
    <location>
        <position position="245"/>
    </location>
    <ligand>
        <name>FAD</name>
        <dbReference type="ChEBI" id="CHEBI:57692"/>
    </ligand>
</feature>
<feature type="binding site" evidence="6">
    <location>
        <begin position="368"/>
        <end position="373"/>
    </location>
    <ligand>
        <name>FAD</name>
        <dbReference type="ChEBI" id="CHEBI:57692"/>
    </ligand>
</feature>
<organism evidence="7">
    <name type="scientific">Dendroctonus ponderosae</name>
    <name type="common">Mountain pine beetle</name>
    <dbReference type="NCBI Taxonomy" id="77166"/>
    <lineage>
        <taxon>Eukaryota</taxon>
        <taxon>Metazoa</taxon>
        <taxon>Ecdysozoa</taxon>
        <taxon>Arthropoda</taxon>
        <taxon>Hexapoda</taxon>
        <taxon>Insecta</taxon>
        <taxon>Pterygota</taxon>
        <taxon>Neoptera</taxon>
        <taxon>Endopterygota</taxon>
        <taxon>Coleoptera</taxon>
        <taxon>Polyphaga</taxon>
        <taxon>Cucujiformia</taxon>
        <taxon>Curculionidae</taxon>
        <taxon>Scolytinae</taxon>
        <taxon>Dendroctonus</taxon>
    </lineage>
</organism>
<feature type="binding site" evidence="6">
    <location>
        <position position="228"/>
    </location>
    <ligand>
        <name>D-serine</name>
        <dbReference type="ChEBI" id="CHEBI:35247"/>
    </ligand>
</feature>
<feature type="binding site" evidence="6">
    <location>
        <begin position="102"/>
        <end position="103"/>
    </location>
    <ligand>
        <name>FAD</name>
        <dbReference type="ChEBI" id="CHEBI:57692"/>
    </ligand>
</feature>
<dbReference type="EMBL" id="KB739595">
    <property type="protein sequence ID" value="ENN82206.1"/>
    <property type="molecule type" value="Genomic_DNA"/>
</dbReference>
<feature type="binding site" evidence="6">
    <location>
        <position position="369"/>
    </location>
    <ligand>
        <name>D-dopa</name>
        <dbReference type="ChEBI" id="CHEBI:149689"/>
    </ligand>
</feature>
<dbReference type="GO" id="GO:0071949">
    <property type="term" value="F:FAD binding"/>
    <property type="evidence" value="ECO:0007669"/>
    <property type="project" value="InterPro"/>
</dbReference>
<dbReference type="OrthoDB" id="2015447at2759"/>
<proteinExistence type="inferred from homology"/>
<dbReference type="SUPFAM" id="SSF51971">
    <property type="entry name" value="Nucleotide-binding domain"/>
    <property type="match status" value="1"/>
</dbReference>
<dbReference type="AlphaFoldDB" id="N6UNC1"/>
<evidence type="ECO:0000256" key="5">
    <source>
        <dbReference type="ARBA" id="ARBA00023002"/>
    </source>
</evidence>
<dbReference type="InterPro" id="IPR006076">
    <property type="entry name" value="FAD-dep_OxRdtase"/>
</dbReference>
<dbReference type="OMA" id="VYLQWLQ"/>
<accession>N6UNC1</accession>
<feature type="non-terminal residue" evidence="7">
    <location>
        <position position="1"/>
    </location>
</feature>